<protein>
    <submittedName>
        <fullName evidence="1">Precorrin-6A/cobalt-precorrin-6A reductase</fullName>
    </submittedName>
</protein>
<sequence>MLNVLILGGTSEASALAQALHARRIRAIYSYAGRVKTPKPQPLPTRVGGFGGVAGLVEYIEREGITHLVDATHPFAAQMSRHAIQAAKASGVALLALTRSAWAETEGERWQRVASIEAAVEALSGPAERVLLAIGRQHLEAFSARPQHHYV</sequence>
<feature type="non-terminal residue" evidence="1">
    <location>
        <position position="151"/>
    </location>
</feature>
<reference evidence="1" key="1">
    <citation type="submission" date="2020-06" db="EMBL/GenBank/DDBJ databases">
        <title>Whole Genome Sequence of Halomonas aquamarina MB598.</title>
        <authorList>
            <person name="Pervaiz M."/>
            <person name="Fariq A."/>
            <person name="Yasmin A."/>
            <person name="Welch M."/>
        </authorList>
    </citation>
    <scope>NUCLEOTIDE SEQUENCE</scope>
    <source>
        <strain evidence="1">MB598</strain>
    </source>
</reference>
<accession>A0ACC5VVR8</accession>
<evidence type="ECO:0000313" key="1">
    <source>
        <dbReference type="EMBL" id="MBZ5488388.1"/>
    </source>
</evidence>
<dbReference type="Proteomes" id="UP001319846">
    <property type="component" value="Unassembled WGS sequence"/>
</dbReference>
<dbReference type="EMBL" id="JABYQT010000007">
    <property type="protein sequence ID" value="MBZ5488388.1"/>
    <property type="molecule type" value="Genomic_DNA"/>
</dbReference>
<organism evidence="1 2">
    <name type="scientific">Vreelandella aquamarina</name>
    <dbReference type="NCBI Taxonomy" id="77097"/>
    <lineage>
        <taxon>Bacteria</taxon>
        <taxon>Pseudomonadati</taxon>
        <taxon>Pseudomonadota</taxon>
        <taxon>Gammaproteobacteria</taxon>
        <taxon>Oceanospirillales</taxon>
        <taxon>Halomonadaceae</taxon>
        <taxon>Vreelandella</taxon>
    </lineage>
</organism>
<comment type="caution">
    <text evidence="1">The sequence shown here is derived from an EMBL/GenBank/DDBJ whole genome shotgun (WGS) entry which is preliminary data.</text>
</comment>
<keyword evidence="2" id="KW-1185">Reference proteome</keyword>
<proteinExistence type="predicted"/>
<gene>
    <name evidence="1" type="ORF">HW452_12725</name>
</gene>
<evidence type="ECO:0000313" key="2">
    <source>
        <dbReference type="Proteomes" id="UP001319846"/>
    </source>
</evidence>
<name>A0ACC5VVR8_9GAMM</name>